<dbReference type="PANTHER" id="PTHR23131">
    <property type="entry name" value="ENDORIBONUCLEASE LACTB2"/>
    <property type="match status" value="1"/>
</dbReference>
<keyword evidence="3" id="KW-0378">Hydrolase</keyword>
<dbReference type="Pfam" id="PF00753">
    <property type="entry name" value="Lactamase_B"/>
    <property type="match status" value="1"/>
</dbReference>
<accession>A0A409VMU5</accession>
<proteinExistence type="inferred from homology"/>
<dbReference type="CDD" id="cd00882">
    <property type="entry name" value="Ras_like_GTPase"/>
    <property type="match status" value="1"/>
</dbReference>
<dbReference type="OrthoDB" id="17458at2759"/>
<dbReference type="Gene3D" id="1.10.10.10">
    <property type="entry name" value="Winged helix-like DNA-binding domain superfamily/Winged helix DNA-binding domain"/>
    <property type="match status" value="1"/>
</dbReference>
<evidence type="ECO:0000256" key="4">
    <source>
        <dbReference type="ARBA" id="ARBA00022833"/>
    </source>
</evidence>
<protein>
    <recommendedName>
        <fullName evidence="6">Metallo-beta-lactamase domain-containing protein</fullName>
    </recommendedName>
</protein>
<evidence type="ECO:0000259" key="6">
    <source>
        <dbReference type="SMART" id="SM00849"/>
    </source>
</evidence>
<dbReference type="CDD" id="cd07722">
    <property type="entry name" value="LACTB2-like_MBL-fold"/>
    <property type="match status" value="1"/>
</dbReference>
<feature type="domain" description="Metallo-beta-lactamase" evidence="6">
    <location>
        <begin position="591"/>
        <end position="805"/>
    </location>
</feature>
<dbReference type="InterPro" id="IPR041516">
    <property type="entry name" value="LACTB2_WH"/>
</dbReference>
<dbReference type="InParanoid" id="A0A409VMU5"/>
<reference evidence="7 8" key="1">
    <citation type="journal article" date="2018" name="Evol. Lett.">
        <title>Horizontal gene cluster transfer increased hallucinogenic mushroom diversity.</title>
        <authorList>
            <person name="Reynolds H.T."/>
            <person name="Vijayakumar V."/>
            <person name="Gluck-Thaler E."/>
            <person name="Korotkin H.B."/>
            <person name="Matheny P.B."/>
            <person name="Slot J.C."/>
        </authorList>
    </citation>
    <scope>NUCLEOTIDE SEQUENCE [LARGE SCALE GENOMIC DNA]</scope>
    <source>
        <strain evidence="7 8">2629</strain>
    </source>
</reference>
<dbReference type="PANTHER" id="PTHR23131:SF0">
    <property type="entry name" value="ENDORIBONUCLEASE LACTB2"/>
    <property type="match status" value="1"/>
</dbReference>
<dbReference type="InterPro" id="IPR001279">
    <property type="entry name" value="Metallo-B-lactamas"/>
</dbReference>
<comment type="caution">
    <text evidence="7">The sequence shown here is derived from an EMBL/GenBank/DDBJ whole genome shotgun (WGS) entry which is preliminary data.</text>
</comment>
<dbReference type="Pfam" id="PF17778">
    <property type="entry name" value="WHD_BLACT"/>
    <property type="match status" value="1"/>
</dbReference>
<dbReference type="Proteomes" id="UP000284842">
    <property type="component" value="Unassembled WGS sequence"/>
</dbReference>
<dbReference type="SUPFAM" id="SSF52540">
    <property type="entry name" value="P-loop containing nucleoside triphosphate hydrolases"/>
    <property type="match status" value="1"/>
</dbReference>
<sequence length="927" mass="103566">MPSSTAEFRGRPDDLIIALICLREPGSQGSKEISPKSAFIAAIDATYQAQTNTTEPLQWINFEQGSDIRACRIHLDVWKQNIVLVDTPAFDRKSSETMVMSRLEEWLQASYPVKRTKPPTEPVHFAGILYFCSIEDALFGPNADVAPNRVLYNHHCQSFYETLCGKDNAKKIGLITGMWGELDDAKQQAAQEAENRIAEEHWAEMINLGSRMERLTSENGNDILEQTIRIACNEPVVSEQNIFSVAADDVIIACMGPTGSGKSNFIKKVCNHHCTDDEQNDAPSGKEQLTSVTSRIVAYRLRNHPTMKNRIVLVDTPGFDDTHLSDMDVLKMLGKWLSKTYRKHTMLAGILYFHRITDNRVSGTANRNIRMFGKLCGSKAAEKVVIVTTMWDAVAKQDENKQKNAQERLKELQSKYWKGLMDNHARTKEFNDEPATAMKIIGLFFNDTDTRTGLRLQQEIVDVGLPIKQTDAGIALADTLIKRMHALEDKIKENKRAERDLDEDGVLRLSAENESLAAEVKQIKATLKELKVNPLARSTFMATPEALPDVTKLSDHVVRILGQNPGKFTLQGKLLFNSDHRPQADISPPTGTNTYLIGSQNPYILVDTAEGKPEYASVLSSALEGVCAPVNPDLPDVSDIIISHWHGDHVGGITSVLPLLKQLWEARNPGKAYVPPRLHKYPLDTRLDGEHKSDYYKLPHIIKEIENDKGQYKPTSTGGVFHDLHDNQTFIDPVSGGVLLRVLHTPGHTIDSISLYVPQDRALYTADTVLGHGTAVFEDLATYLASLNRMLHFGTDKGKDFIPGGDIDLQYVNLYPAHGAVVVNGRETIATYIKHRLEREAQVLKTLQSPIPAEVAETEEEKEHWSTWTIVKVLYKSYPNSLWLPAARGINLHLRKLEGEGLIQRVGGEGKDVRWKLLVSPPRSPSL</sequence>
<dbReference type="SMART" id="SM00849">
    <property type="entry name" value="Lactamase_B"/>
    <property type="match status" value="1"/>
</dbReference>
<dbReference type="InterPro" id="IPR047921">
    <property type="entry name" value="LACTB2-like_MBL-fold"/>
</dbReference>
<dbReference type="Gene3D" id="3.40.50.300">
    <property type="entry name" value="P-loop containing nucleotide triphosphate hydrolases"/>
    <property type="match status" value="1"/>
</dbReference>
<feature type="coiled-coil region" evidence="5">
    <location>
        <begin position="477"/>
        <end position="533"/>
    </location>
</feature>
<dbReference type="InterPro" id="IPR027417">
    <property type="entry name" value="P-loop_NTPase"/>
</dbReference>
<dbReference type="STRING" id="181874.A0A409VMU5"/>
<dbReference type="AlphaFoldDB" id="A0A409VMU5"/>
<organism evidence="7 8">
    <name type="scientific">Panaeolus cyanescens</name>
    <dbReference type="NCBI Taxonomy" id="181874"/>
    <lineage>
        <taxon>Eukaryota</taxon>
        <taxon>Fungi</taxon>
        <taxon>Dikarya</taxon>
        <taxon>Basidiomycota</taxon>
        <taxon>Agaricomycotina</taxon>
        <taxon>Agaricomycetes</taxon>
        <taxon>Agaricomycetidae</taxon>
        <taxon>Agaricales</taxon>
        <taxon>Agaricineae</taxon>
        <taxon>Galeropsidaceae</taxon>
        <taxon>Panaeolus</taxon>
    </lineage>
</organism>
<evidence type="ECO:0000256" key="5">
    <source>
        <dbReference type="SAM" id="Coils"/>
    </source>
</evidence>
<dbReference type="InterPro" id="IPR036866">
    <property type="entry name" value="RibonucZ/Hydroxyglut_hydro"/>
</dbReference>
<dbReference type="Gene3D" id="3.60.15.10">
    <property type="entry name" value="Ribonuclease Z/Hydroxyacylglutathione hydrolase-like"/>
    <property type="match status" value="1"/>
</dbReference>
<keyword evidence="2" id="KW-0479">Metal-binding</keyword>
<dbReference type="EMBL" id="NHTK01006023">
    <property type="protein sequence ID" value="PPQ67558.1"/>
    <property type="molecule type" value="Genomic_DNA"/>
</dbReference>
<evidence type="ECO:0000256" key="3">
    <source>
        <dbReference type="ARBA" id="ARBA00022801"/>
    </source>
</evidence>
<dbReference type="GO" id="GO:0016787">
    <property type="term" value="F:hydrolase activity"/>
    <property type="evidence" value="ECO:0007669"/>
    <property type="project" value="UniProtKB-KW"/>
</dbReference>
<gene>
    <name evidence="7" type="ORF">CVT24_002838</name>
</gene>
<dbReference type="SUPFAM" id="SSF56281">
    <property type="entry name" value="Metallo-hydrolase/oxidoreductase"/>
    <property type="match status" value="1"/>
</dbReference>
<dbReference type="InterPro" id="IPR050662">
    <property type="entry name" value="Sec-metab_biosynth-thioest"/>
</dbReference>
<keyword evidence="5" id="KW-0175">Coiled coil</keyword>
<keyword evidence="8" id="KW-1185">Reference proteome</keyword>
<evidence type="ECO:0000313" key="8">
    <source>
        <dbReference type="Proteomes" id="UP000284842"/>
    </source>
</evidence>
<dbReference type="GO" id="GO:0044550">
    <property type="term" value="P:secondary metabolite biosynthetic process"/>
    <property type="evidence" value="ECO:0007669"/>
    <property type="project" value="TreeGrafter"/>
</dbReference>
<dbReference type="InterPro" id="IPR036388">
    <property type="entry name" value="WH-like_DNA-bd_sf"/>
</dbReference>
<evidence type="ECO:0000256" key="2">
    <source>
        <dbReference type="ARBA" id="ARBA00022723"/>
    </source>
</evidence>
<evidence type="ECO:0000256" key="1">
    <source>
        <dbReference type="ARBA" id="ARBA00006759"/>
    </source>
</evidence>
<name>A0A409VMU5_9AGAR</name>
<evidence type="ECO:0000313" key="7">
    <source>
        <dbReference type="EMBL" id="PPQ67558.1"/>
    </source>
</evidence>
<keyword evidence="4" id="KW-0862">Zinc</keyword>
<dbReference type="GO" id="GO:0046872">
    <property type="term" value="F:metal ion binding"/>
    <property type="evidence" value="ECO:0007669"/>
    <property type="project" value="UniProtKB-KW"/>
</dbReference>
<comment type="similarity">
    <text evidence="1">Belongs to the metallo-beta-lactamase superfamily. Glyoxalase II family.</text>
</comment>